<keyword evidence="3" id="KW-0964">Secreted</keyword>
<comment type="catalytic activity">
    <reaction evidence="8">
        <text>Successive hydrolysis of beta-D-glucose units from the non-reducing ends of (1-&gt;3)-beta-D-glucans, releasing alpha-glucose.</text>
        <dbReference type="EC" id="3.2.1.58"/>
    </reaction>
</comment>
<dbReference type="GO" id="GO:0071555">
    <property type="term" value="P:cell wall organization"/>
    <property type="evidence" value="ECO:0007669"/>
    <property type="project" value="UniProtKB-KW"/>
</dbReference>
<keyword evidence="6 10" id="KW-0326">Glycosidase</keyword>
<evidence type="ECO:0000256" key="3">
    <source>
        <dbReference type="ARBA" id="ARBA00022525"/>
    </source>
</evidence>
<evidence type="ECO:0000256" key="8">
    <source>
        <dbReference type="ARBA" id="ARBA00036824"/>
    </source>
</evidence>
<evidence type="ECO:0000256" key="4">
    <source>
        <dbReference type="ARBA" id="ARBA00022729"/>
    </source>
</evidence>
<dbReference type="GO" id="GO:0009251">
    <property type="term" value="P:glucan catabolic process"/>
    <property type="evidence" value="ECO:0007669"/>
    <property type="project" value="TreeGrafter"/>
</dbReference>
<dbReference type="Pfam" id="PF00150">
    <property type="entry name" value="Cellulase"/>
    <property type="match status" value="1"/>
</dbReference>
<dbReference type="InterPro" id="IPR017853">
    <property type="entry name" value="GH"/>
</dbReference>
<organism evidence="13 14">
    <name type="scientific">Hesseltinella vesiculosa</name>
    <dbReference type="NCBI Taxonomy" id="101127"/>
    <lineage>
        <taxon>Eukaryota</taxon>
        <taxon>Fungi</taxon>
        <taxon>Fungi incertae sedis</taxon>
        <taxon>Mucoromycota</taxon>
        <taxon>Mucoromycotina</taxon>
        <taxon>Mucoromycetes</taxon>
        <taxon>Mucorales</taxon>
        <taxon>Cunninghamellaceae</taxon>
        <taxon>Hesseltinella</taxon>
    </lineage>
</organism>
<dbReference type="InterPro" id="IPR050386">
    <property type="entry name" value="Glycosyl_hydrolase_5"/>
</dbReference>
<name>A0A1X2GZB7_9FUNG</name>
<evidence type="ECO:0000256" key="10">
    <source>
        <dbReference type="RuleBase" id="RU361153"/>
    </source>
</evidence>
<dbReference type="EC" id="3.2.1.58" evidence="9"/>
<dbReference type="GO" id="GO:0005576">
    <property type="term" value="C:extracellular region"/>
    <property type="evidence" value="ECO:0007669"/>
    <property type="project" value="UniProtKB-SubCell"/>
</dbReference>
<comment type="caution">
    <text evidence="13">The sequence shown here is derived from an EMBL/GenBank/DDBJ whole genome shotgun (WGS) entry which is preliminary data.</text>
</comment>
<dbReference type="GO" id="GO:0004338">
    <property type="term" value="F:glucan exo-1,3-beta-glucosidase activity"/>
    <property type="evidence" value="ECO:0007669"/>
    <property type="project" value="UniProtKB-EC"/>
</dbReference>
<evidence type="ECO:0000256" key="7">
    <source>
        <dbReference type="ARBA" id="ARBA00023316"/>
    </source>
</evidence>
<dbReference type="STRING" id="101127.A0A1X2GZB7"/>
<evidence type="ECO:0000256" key="5">
    <source>
        <dbReference type="ARBA" id="ARBA00022801"/>
    </source>
</evidence>
<accession>A0A1X2GZB7</accession>
<evidence type="ECO:0000256" key="9">
    <source>
        <dbReference type="ARBA" id="ARBA00038929"/>
    </source>
</evidence>
<dbReference type="PANTHER" id="PTHR31297:SF1">
    <property type="entry name" value="GLUCAN 1,3-BETA-GLUCOSIDASE I_II-RELATED"/>
    <property type="match status" value="1"/>
</dbReference>
<dbReference type="AlphaFoldDB" id="A0A1X2GZB7"/>
<evidence type="ECO:0000256" key="2">
    <source>
        <dbReference type="ARBA" id="ARBA00005641"/>
    </source>
</evidence>
<reference evidence="13 14" key="1">
    <citation type="submission" date="2016-07" db="EMBL/GenBank/DDBJ databases">
        <title>Pervasive Adenine N6-methylation of Active Genes in Fungi.</title>
        <authorList>
            <consortium name="DOE Joint Genome Institute"/>
            <person name="Mondo S.J."/>
            <person name="Dannebaum R.O."/>
            <person name="Kuo R.C."/>
            <person name="Labutti K."/>
            <person name="Haridas S."/>
            <person name="Kuo A."/>
            <person name="Salamov A."/>
            <person name="Ahrendt S.R."/>
            <person name="Lipzen A."/>
            <person name="Sullivan W."/>
            <person name="Andreopoulos W.B."/>
            <person name="Clum A."/>
            <person name="Lindquist E."/>
            <person name="Daum C."/>
            <person name="Ramamoorthy G.K."/>
            <person name="Gryganskyi A."/>
            <person name="Culley D."/>
            <person name="Magnuson J.K."/>
            <person name="James T.Y."/>
            <person name="O'Malley M.A."/>
            <person name="Stajich J.E."/>
            <person name="Spatafora J.W."/>
            <person name="Visel A."/>
            <person name="Grigoriev I.V."/>
        </authorList>
    </citation>
    <scope>NUCLEOTIDE SEQUENCE [LARGE SCALE GENOMIC DNA]</scope>
    <source>
        <strain evidence="13 14">NRRL 3301</strain>
    </source>
</reference>
<dbReference type="InterPro" id="IPR001547">
    <property type="entry name" value="Glyco_hydro_5"/>
</dbReference>
<dbReference type="EMBL" id="MCGT01000001">
    <property type="protein sequence ID" value="ORX63014.1"/>
    <property type="molecule type" value="Genomic_DNA"/>
</dbReference>
<comment type="similarity">
    <text evidence="2 10">Belongs to the glycosyl hydrolase 5 (cellulase A) family.</text>
</comment>
<evidence type="ECO:0000259" key="12">
    <source>
        <dbReference type="Pfam" id="PF00150"/>
    </source>
</evidence>
<gene>
    <name evidence="13" type="ORF">DM01DRAFT_1297957</name>
</gene>
<dbReference type="SUPFAM" id="SSF51445">
    <property type="entry name" value="(Trans)glycosidases"/>
    <property type="match status" value="1"/>
</dbReference>
<dbReference type="OrthoDB" id="1887033at2759"/>
<keyword evidence="7" id="KW-0961">Cell wall biogenesis/degradation</keyword>
<evidence type="ECO:0000313" key="13">
    <source>
        <dbReference type="EMBL" id="ORX63014.1"/>
    </source>
</evidence>
<evidence type="ECO:0000313" key="14">
    <source>
        <dbReference type="Proteomes" id="UP000242146"/>
    </source>
</evidence>
<protein>
    <recommendedName>
        <fullName evidence="9">glucan 1,3-beta-glucosidase</fullName>
        <ecNumber evidence="9">3.2.1.58</ecNumber>
    </recommendedName>
</protein>
<evidence type="ECO:0000256" key="11">
    <source>
        <dbReference type="SAM" id="SignalP"/>
    </source>
</evidence>
<feature type="signal peptide" evidence="11">
    <location>
        <begin position="1"/>
        <end position="20"/>
    </location>
</feature>
<dbReference type="PANTHER" id="PTHR31297">
    <property type="entry name" value="GLUCAN ENDO-1,6-BETA-GLUCOSIDASE B"/>
    <property type="match status" value="1"/>
</dbReference>
<dbReference type="Gene3D" id="3.20.20.80">
    <property type="entry name" value="Glycosidases"/>
    <property type="match status" value="1"/>
</dbReference>
<proteinExistence type="inferred from homology"/>
<evidence type="ECO:0000256" key="6">
    <source>
        <dbReference type="ARBA" id="ARBA00023295"/>
    </source>
</evidence>
<dbReference type="Proteomes" id="UP000242146">
    <property type="component" value="Unassembled WGS sequence"/>
</dbReference>
<sequence length="379" mass="41867">MKAIAGLVLMGLMTIWQAQARPIAKETSKITWDFSTNKVWGANLGNWLILERWMGDDVFQEAGSNAQDEWTFSAKVPDAAALLQRHWDSWIVESDIATLASVKANHVRIPVGYWAFITPDLGEPYIANGGQKAALQRILGYCAKHNIKALLDLHGLPGSQNGEAHSGYIGSIGFFSAYNVMRGLETVQAIVDWINGLEPKLKNTISGLEVANEPHANDDSSKAMLRQFYTQAYTILSKSAYKLPMVFHDAFLGTGYWDDFLPASALAVLDMHPYWAYSGTVTAEASILNQVCVYKADTFHLPVLYGEFSLATFDGYNDTDWKQKFIDSQADAFQHGQGAGGTFWALKNAIHADVWSFEQLVSEGIINAATFTDHGHSQC</sequence>
<evidence type="ECO:0000256" key="1">
    <source>
        <dbReference type="ARBA" id="ARBA00004613"/>
    </source>
</evidence>
<keyword evidence="4 11" id="KW-0732">Signal</keyword>
<feature type="domain" description="Glycoside hydrolase family 5" evidence="12">
    <location>
        <begin position="92"/>
        <end position="348"/>
    </location>
</feature>
<feature type="chain" id="PRO_5012123224" description="glucan 1,3-beta-glucosidase" evidence="11">
    <location>
        <begin position="21"/>
        <end position="379"/>
    </location>
</feature>
<keyword evidence="14" id="KW-1185">Reference proteome</keyword>
<dbReference type="GO" id="GO:0009986">
    <property type="term" value="C:cell surface"/>
    <property type="evidence" value="ECO:0007669"/>
    <property type="project" value="TreeGrafter"/>
</dbReference>
<comment type="subcellular location">
    <subcellularLocation>
        <location evidence="1">Secreted</location>
    </subcellularLocation>
</comment>
<keyword evidence="5 10" id="KW-0378">Hydrolase</keyword>